<accession>A0ABR2ZK65</accession>
<evidence type="ECO:0000259" key="8">
    <source>
        <dbReference type="PROSITE" id="PS50888"/>
    </source>
</evidence>
<dbReference type="EMBL" id="JBBXMP010000115">
    <property type="protein sequence ID" value="KAL0062076.1"/>
    <property type="molecule type" value="Genomic_DNA"/>
</dbReference>
<keyword evidence="1" id="KW-0805">Transcription regulation</keyword>
<keyword evidence="4" id="KW-0804">Transcription</keyword>
<gene>
    <name evidence="9" type="ORF">AAF712_011076</name>
</gene>
<proteinExistence type="predicted"/>
<keyword evidence="2" id="KW-0238">DNA-binding</keyword>
<dbReference type="PROSITE" id="PS50888">
    <property type="entry name" value="BHLH"/>
    <property type="match status" value="1"/>
</dbReference>
<feature type="region of interest" description="Disordered" evidence="7">
    <location>
        <begin position="170"/>
        <end position="191"/>
    </location>
</feature>
<sequence>MGLNPRASPVDEESSPTSSASPITPISPSQEPITLPALPNATGLLPDTVLSTGKKRKASTAERRANHNAVERARRETLNDRFLDLAKIIPAISQHRKPSKSLIVNSSIAYVHASRRHRTLASRELKSLQTEADQLRQELNEWRDRAGVKRVEDPRRSEGFGMVVRAELPLESDAPNSSEENGDGEFYDEGEGISPVDIRPHIFIIHEVHLKRDSMKLQMPTFIIHIIPLLHIPSMPTIPPRRHVHLTRVTTPVISIIRSHLNGTAQIGDWRRSGQDGNHWTVPDS</sequence>
<dbReference type="SUPFAM" id="SSF47459">
    <property type="entry name" value="HLH, helix-loop-helix DNA-binding domain"/>
    <property type="match status" value="1"/>
</dbReference>
<feature type="compositionally biased region" description="Acidic residues" evidence="7">
    <location>
        <begin position="180"/>
        <end position="191"/>
    </location>
</feature>
<dbReference type="Pfam" id="PF00010">
    <property type="entry name" value="HLH"/>
    <property type="match status" value="1"/>
</dbReference>
<name>A0ABR2ZK65_9AGAR</name>
<dbReference type="PANTHER" id="PTHR10328">
    <property type="entry name" value="PROTEIN MAX MYC-ASSOCIATED FACTOR X"/>
    <property type="match status" value="1"/>
</dbReference>
<feature type="domain" description="BHLH" evidence="8">
    <location>
        <begin position="62"/>
        <end position="114"/>
    </location>
</feature>
<protein>
    <recommendedName>
        <fullName evidence="8">BHLH domain-containing protein</fullName>
    </recommendedName>
</protein>
<keyword evidence="10" id="KW-1185">Reference proteome</keyword>
<feature type="compositionally biased region" description="Low complexity" evidence="7">
    <location>
        <begin position="15"/>
        <end position="29"/>
    </location>
</feature>
<feature type="compositionally biased region" description="Basic and acidic residues" evidence="7">
    <location>
        <begin position="59"/>
        <end position="68"/>
    </location>
</feature>
<evidence type="ECO:0000313" key="9">
    <source>
        <dbReference type="EMBL" id="KAL0062076.1"/>
    </source>
</evidence>
<dbReference type="Proteomes" id="UP001437256">
    <property type="component" value="Unassembled WGS sequence"/>
</dbReference>
<keyword evidence="5" id="KW-0539">Nucleus</keyword>
<evidence type="ECO:0000256" key="7">
    <source>
        <dbReference type="SAM" id="MobiDB-lite"/>
    </source>
</evidence>
<dbReference type="PANTHER" id="PTHR10328:SF3">
    <property type="entry name" value="PROTEIN MAX"/>
    <property type="match status" value="1"/>
</dbReference>
<dbReference type="Gene3D" id="4.10.280.10">
    <property type="entry name" value="Helix-loop-helix DNA-binding domain"/>
    <property type="match status" value="1"/>
</dbReference>
<keyword evidence="6" id="KW-0175">Coiled coil</keyword>
<evidence type="ECO:0000256" key="2">
    <source>
        <dbReference type="ARBA" id="ARBA00023125"/>
    </source>
</evidence>
<evidence type="ECO:0000256" key="1">
    <source>
        <dbReference type="ARBA" id="ARBA00023015"/>
    </source>
</evidence>
<dbReference type="SMART" id="SM00353">
    <property type="entry name" value="HLH"/>
    <property type="match status" value="1"/>
</dbReference>
<feature type="region of interest" description="Disordered" evidence="7">
    <location>
        <begin position="1"/>
        <end position="68"/>
    </location>
</feature>
<feature type="coiled-coil region" evidence="6">
    <location>
        <begin position="118"/>
        <end position="145"/>
    </location>
</feature>
<dbReference type="InterPro" id="IPR036638">
    <property type="entry name" value="HLH_DNA-bd_sf"/>
</dbReference>
<evidence type="ECO:0000256" key="3">
    <source>
        <dbReference type="ARBA" id="ARBA00023159"/>
    </source>
</evidence>
<evidence type="ECO:0000313" key="10">
    <source>
        <dbReference type="Proteomes" id="UP001437256"/>
    </source>
</evidence>
<keyword evidence="3" id="KW-0010">Activator</keyword>
<reference evidence="9 10" key="1">
    <citation type="submission" date="2024-05" db="EMBL/GenBank/DDBJ databases">
        <title>A draft genome resource for the thread blight pathogen Marasmius tenuissimus strain MS-2.</title>
        <authorList>
            <person name="Yulfo-Soto G.E."/>
            <person name="Baruah I.K."/>
            <person name="Amoako-Attah I."/>
            <person name="Bukari Y."/>
            <person name="Meinhardt L.W."/>
            <person name="Bailey B.A."/>
            <person name="Cohen S.P."/>
        </authorList>
    </citation>
    <scope>NUCLEOTIDE SEQUENCE [LARGE SCALE GENOMIC DNA]</scope>
    <source>
        <strain evidence="9 10">MS-2</strain>
    </source>
</reference>
<evidence type="ECO:0000256" key="6">
    <source>
        <dbReference type="SAM" id="Coils"/>
    </source>
</evidence>
<dbReference type="InterPro" id="IPR011598">
    <property type="entry name" value="bHLH_dom"/>
</dbReference>
<evidence type="ECO:0000256" key="5">
    <source>
        <dbReference type="ARBA" id="ARBA00023242"/>
    </source>
</evidence>
<evidence type="ECO:0000256" key="4">
    <source>
        <dbReference type="ARBA" id="ARBA00023163"/>
    </source>
</evidence>
<organism evidence="9 10">
    <name type="scientific">Marasmius tenuissimus</name>
    <dbReference type="NCBI Taxonomy" id="585030"/>
    <lineage>
        <taxon>Eukaryota</taxon>
        <taxon>Fungi</taxon>
        <taxon>Dikarya</taxon>
        <taxon>Basidiomycota</taxon>
        <taxon>Agaricomycotina</taxon>
        <taxon>Agaricomycetes</taxon>
        <taxon>Agaricomycetidae</taxon>
        <taxon>Agaricales</taxon>
        <taxon>Marasmiineae</taxon>
        <taxon>Marasmiaceae</taxon>
        <taxon>Marasmius</taxon>
    </lineage>
</organism>
<comment type="caution">
    <text evidence="9">The sequence shown here is derived from an EMBL/GenBank/DDBJ whole genome shotgun (WGS) entry which is preliminary data.</text>
</comment>